<name>A0A9P0AKS7_BEMTA</name>
<dbReference type="PANTHER" id="PTHR11592">
    <property type="entry name" value="GLUTATHIONE PEROXIDASE"/>
    <property type="match status" value="1"/>
</dbReference>
<dbReference type="SUPFAM" id="SSF52833">
    <property type="entry name" value="Thioredoxin-like"/>
    <property type="match status" value="1"/>
</dbReference>
<dbReference type="GO" id="GO:0006979">
    <property type="term" value="P:response to oxidative stress"/>
    <property type="evidence" value="ECO:0007669"/>
    <property type="project" value="InterPro"/>
</dbReference>
<dbReference type="Pfam" id="PF00255">
    <property type="entry name" value="GSHPx"/>
    <property type="match status" value="1"/>
</dbReference>
<evidence type="ECO:0000256" key="5">
    <source>
        <dbReference type="RuleBase" id="RU000499"/>
    </source>
</evidence>
<keyword evidence="8" id="KW-1185">Reference proteome</keyword>
<dbReference type="AlphaFoldDB" id="A0A9P0AKS7"/>
<dbReference type="Gene3D" id="3.40.30.10">
    <property type="entry name" value="Glutaredoxin"/>
    <property type="match status" value="1"/>
</dbReference>
<evidence type="ECO:0000256" key="4">
    <source>
        <dbReference type="ARBA" id="ARBA00023002"/>
    </source>
</evidence>
<dbReference type="PANTHER" id="PTHR11592:SF134">
    <property type="entry name" value="PHOSPHOLIPID HYDROPEROXIDE GLUTATHIONE PEROXIDASE"/>
    <property type="match status" value="1"/>
</dbReference>
<dbReference type="PRINTS" id="PR01011">
    <property type="entry name" value="GLUTPROXDASE"/>
</dbReference>
<keyword evidence="6" id="KW-0812">Transmembrane</keyword>
<keyword evidence="4 5" id="KW-0560">Oxidoreductase</keyword>
<dbReference type="InterPro" id="IPR036249">
    <property type="entry name" value="Thioredoxin-like_sf"/>
</dbReference>
<evidence type="ECO:0000256" key="3">
    <source>
        <dbReference type="ARBA" id="ARBA00022933"/>
    </source>
</evidence>
<dbReference type="InterPro" id="IPR000889">
    <property type="entry name" value="Glutathione_peroxidase"/>
</dbReference>
<dbReference type="GO" id="GO:0004601">
    <property type="term" value="F:peroxidase activity"/>
    <property type="evidence" value="ECO:0007669"/>
    <property type="project" value="UniProtKB-KW"/>
</dbReference>
<protein>
    <recommendedName>
        <fullName evidence="5">Glutathione peroxidase</fullName>
    </recommendedName>
</protein>
<sequence length="237" mass="26638">MAVWNMAGSPCIANNRLCIEKGTRRRTGISEFGTWKMLKRGASSPTCITTLCVAIALSFVCLAGVLGFDQETDWQQATSIYDFTAEDIRGNKVDLSKYKDHVCIIVNVASQCGLTETNYKQLQELYNKYSESKGLRILAFPSNQFAKQEPGTNAEILEFTKNYGVTFDMFAKINVNGDNAHPLYKWLTSQKAGSGFLTDSIKWNFSKFLVNKQGQVVDRFAPATEPLKMEDDLKKYF</sequence>
<feature type="transmembrane region" description="Helical" evidence="6">
    <location>
        <begin position="46"/>
        <end position="68"/>
    </location>
</feature>
<dbReference type="InterPro" id="IPR029760">
    <property type="entry name" value="GPX_CS"/>
</dbReference>
<keyword evidence="6" id="KW-1133">Transmembrane helix</keyword>
<dbReference type="PROSITE" id="PS00763">
    <property type="entry name" value="GLUTATHIONE_PEROXID_2"/>
    <property type="match status" value="1"/>
</dbReference>
<dbReference type="Proteomes" id="UP001152759">
    <property type="component" value="Chromosome 9"/>
</dbReference>
<dbReference type="CDD" id="cd00340">
    <property type="entry name" value="GSH_Peroxidase"/>
    <property type="match status" value="1"/>
</dbReference>
<keyword evidence="3" id="KW-0712">Selenocysteine</keyword>
<evidence type="ECO:0000256" key="2">
    <source>
        <dbReference type="ARBA" id="ARBA00022559"/>
    </source>
</evidence>
<keyword evidence="2 5" id="KW-0575">Peroxidase</keyword>
<gene>
    <name evidence="7" type="ORF">BEMITA_LOCUS13495</name>
</gene>
<organism evidence="7 8">
    <name type="scientific">Bemisia tabaci</name>
    <name type="common">Sweetpotato whitefly</name>
    <name type="synonym">Aleurodes tabaci</name>
    <dbReference type="NCBI Taxonomy" id="7038"/>
    <lineage>
        <taxon>Eukaryota</taxon>
        <taxon>Metazoa</taxon>
        <taxon>Ecdysozoa</taxon>
        <taxon>Arthropoda</taxon>
        <taxon>Hexapoda</taxon>
        <taxon>Insecta</taxon>
        <taxon>Pterygota</taxon>
        <taxon>Neoptera</taxon>
        <taxon>Paraneoptera</taxon>
        <taxon>Hemiptera</taxon>
        <taxon>Sternorrhyncha</taxon>
        <taxon>Aleyrodoidea</taxon>
        <taxon>Aleyrodidae</taxon>
        <taxon>Aleyrodinae</taxon>
        <taxon>Bemisia</taxon>
    </lineage>
</organism>
<evidence type="ECO:0000256" key="1">
    <source>
        <dbReference type="ARBA" id="ARBA00006926"/>
    </source>
</evidence>
<dbReference type="EMBL" id="OU963870">
    <property type="protein sequence ID" value="CAH0395292.1"/>
    <property type="molecule type" value="Genomic_DNA"/>
</dbReference>
<evidence type="ECO:0000256" key="6">
    <source>
        <dbReference type="SAM" id="Phobius"/>
    </source>
</evidence>
<dbReference type="PROSITE" id="PS00460">
    <property type="entry name" value="GLUTATHIONE_PEROXID_1"/>
    <property type="match status" value="1"/>
</dbReference>
<dbReference type="FunFam" id="3.40.30.10:FF:000025">
    <property type="entry name" value="Glutathione peroxidase"/>
    <property type="match status" value="1"/>
</dbReference>
<comment type="similarity">
    <text evidence="1 5">Belongs to the glutathione peroxidase family.</text>
</comment>
<keyword evidence="6" id="KW-0472">Membrane</keyword>
<reference evidence="7" key="1">
    <citation type="submission" date="2021-12" db="EMBL/GenBank/DDBJ databases">
        <authorList>
            <person name="King R."/>
        </authorList>
    </citation>
    <scope>NUCLEOTIDE SEQUENCE</scope>
</reference>
<dbReference type="InterPro" id="IPR029759">
    <property type="entry name" value="GPX_AS"/>
</dbReference>
<proteinExistence type="inferred from homology"/>
<dbReference type="PROSITE" id="PS51355">
    <property type="entry name" value="GLUTATHIONE_PEROXID_3"/>
    <property type="match status" value="1"/>
</dbReference>
<evidence type="ECO:0000313" key="7">
    <source>
        <dbReference type="EMBL" id="CAH0395292.1"/>
    </source>
</evidence>
<evidence type="ECO:0000313" key="8">
    <source>
        <dbReference type="Proteomes" id="UP001152759"/>
    </source>
</evidence>
<accession>A0A9P0AKS7</accession>